<dbReference type="RefSeq" id="WP_008689855.1">
    <property type="nucleotide sequence ID" value="NZ_ANOG01000010.1"/>
</dbReference>
<organism evidence="1 2">
    <name type="scientific">Rhodopirellula maiorica SM1</name>
    <dbReference type="NCBI Taxonomy" id="1265738"/>
    <lineage>
        <taxon>Bacteria</taxon>
        <taxon>Pseudomonadati</taxon>
        <taxon>Planctomycetota</taxon>
        <taxon>Planctomycetia</taxon>
        <taxon>Pirellulales</taxon>
        <taxon>Pirellulaceae</taxon>
        <taxon>Novipirellula</taxon>
    </lineage>
</organism>
<dbReference type="OrthoDB" id="220313at2"/>
<protein>
    <submittedName>
        <fullName evidence="1">Signal peptide protein</fullName>
    </submittedName>
</protein>
<comment type="caution">
    <text evidence="1">The sequence shown here is derived from an EMBL/GenBank/DDBJ whole genome shotgun (WGS) entry which is preliminary data.</text>
</comment>
<evidence type="ECO:0000313" key="2">
    <source>
        <dbReference type="Proteomes" id="UP000011991"/>
    </source>
</evidence>
<dbReference type="Proteomes" id="UP000011991">
    <property type="component" value="Unassembled WGS sequence"/>
</dbReference>
<dbReference type="AlphaFoldDB" id="M5S5P4"/>
<dbReference type="EMBL" id="ANOG01000010">
    <property type="protein sequence ID" value="EMI22977.1"/>
    <property type="molecule type" value="Genomic_DNA"/>
</dbReference>
<reference evidence="1 2" key="1">
    <citation type="journal article" date="2013" name="Mar. Genomics">
        <title>Expression of sulfatases in Rhodopirellula baltica and the diversity of sulfatases in the genus Rhodopirellula.</title>
        <authorList>
            <person name="Wegner C.E."/>
            <person name="Richter-Heitmann T."/>
            <person name="Klindworth A."/>
            <person name="Klockow C."/>
            <person name="Richter M."/>
            <person name="Achstetter T."/>
            <person name="Glockner F.O."/>
            <person name="Harder J."/>
        </authorList>
    </citation>
    <scope>NUCLEOTIDE SEQUENCE [LARGE SCALE GENOMIC DNA]</scope>
    <source>
        <strain evidence="1 2">SM1</strain>
    </source>
</reference>
<accession>M5S5P4</accession>
<name>M5S5P4_9BACT</name>
<dbReference type="PATRIC" id="fig|1265738.3.peg.87"/>
<gene>
    <name evidence="1" type="ORF">RMSM_00087</name>
</gene>
<evidence type="ECO:0000313" key="1">
    <source>
        <dbReference type="EMBL" id="EMI22977.1"/>
    </source>
</evidence>
<keyword evidence="2" id="KW-1185">Reference proteome</keyword>
<sequence>MTVNLLQTIRRSWSIGPWFSILFLSTLAIGSAMAESDAIDAERWRLRQLKQVTSQIQNAASDDERLEYVAQQSWLRRWEPGRMPSAPTRSQTESELVEEPLLEDLEKPAGVASHVWQQMTSLQAELHAVDTDDERKEDLRQIIKSARRLEELLSERLPPQLQELPAPTAWALAYTRYRLGRALAYRELPSVRERWPISDPVGYQEKLLAVYQKLIDQANQGRPEFILLEDRILRRAGKKARALELLEANQQSIEAKWYLKKRRDLLEELGWGPPHKEAAQIYYDAGYRDEP</sequence>
<proteinExistence type="predicted"/>